<accession>A0AAV3SN10</accession>
<gene>
    <name evidence="3" type="ORF">ABNG02_09685</name>
    <name evidence="2" type="ORF">GCM10008994_04920</name>
</gene>
<keyword evidence="5" id="KW-1185">Reference proteome</keyword>
<reference evidence="2" key="1">
    <citation type="journal article" date="2014" name="Int. J. Syst. Evol. Microbiol.">
        <title>Complete genome sequence of Corynebacterium casei LMG S-19264T (=DSM 44701T), isolated from a smear-ripened cheese.</title>
        <authorList>
            <consortium name="US DOE Joint Genome Institute (JGI-PGF)"/>
            <person name="Walter F."/>
            <person name="Albersmeier A."/>
            <person name="Kalinowski J."/>
            <person name="Ruckert C."/>
        </authorList>
    </citation>
    <scope>NUCLEOTIDE SEQUENCE</scope>
    <source>
        <strain evidence="2">JCM 14265</strain>
    </source>
</reference>
<reference evidence="2" key="2">
    <citation type="submission" date="2023-12" db="EMBL/GenBank/DDBJ databases">
        <authorList>
            <person name="Sun Q."/>
            <person name="Inoue M."/>
        </authorList>
    </citation>
    <scope>NUCLEOTIDE SEQUENCE</scope>
    <source>
        <strain evidence="2">JCM 14265</strain>
    </source>
</reference>
<evidence type="ECO:0000313" key="2">
    <source>
        <dbReference type="EMBL" id="GAA0533193.1"/>
    </source>
</evidence>
<dbReference type="Pfam" id="PF26441">
    <property type="entry name" value="DUF8121"/>
    <property type="match status" value="1"/>
</dbReference>
<evidence type="ECO:0000313" key="3">
    <source>
        <dbReference type="EMBL" id="MEZ3167594.1"/>
    </source>
</evidence>
<evidence type="ECO:0000313" key="5">
    <source>
        <dbReference type="Proteomes" id="UP001567571"/>
    </source>
</evidence>
<protein>
    <recommendedName>
        <fullName evidence="1">DUF8121 domain-containing protein</fullName>
    </recommendedName>
</protein>
<reference evidence="3 5" key="3">
    <citation type="submission" date="2024-06" db="EMBL/GenBank/DDBJ databases">
        <title>Halorubrum miltondacostae sp. nov., a potential PHA producer isolated from an inland solar saltern in Rio Maior, Portugal.</title>
        <authorList>
            <person name="Albuquerque L."/>
            <person name="Viver T."/>
            <person name="Barroso C."/>
            <person name="Claudino R."/>
            <person name="Galvan M."/>
            <person name="Simoes G."/>
            <person name="Lobo Da Cunha A."/>
            <person name="Egas C."/>
        </authorList>
    </citation>
    <scope>NUCLEOTIDE SEQUENCE [LARGE SCALE GENOMIC DNA]</scope>
    <source>
        <strain evidence="3 5">DSM 18646</strain>
    </source>
</reference>
<proteinExistence type="predicted"/>
<sequence length="195" mass="20363">MNRRTYLAAVSTASVAAAAGCSAVSDTQTISEPTVDADSPGRKTLVFEADDGEVGHVGVDGTVDSGRIDLSTEIWHREGTRVSSIRLNVWTPDPATGSPARVAVVSPVEGDSSPPPSISLYTPDRRPGTVVEITDLDDLADETISTLGLVVIPAASEDTELRIRATVELTGSGVLGSDYTLDGELQLAYPALAER</sequence>
<dbReference type="RefSeq" id="WP_343776331.1">
    <property type="nucleotide sequence ID" value="NZ_BAAADQ010000002.1"/>
</dbReference>
<evidence type="ECO:0000259" key="1">
    <source>
        <dbReference type="Pfam" id="PF26441"/>
    </source>
</evidence>
<feature type="domain" description="DUF8121" evidence="1">
    <location>
        <begin position="27"/>
        <end position="191"/>
    </location>
</feature>
<dbReference type="Proteomes" id="UP001567571">
    <property type="component" value="Unassembled WGS sequence"/>
</dbReference>
<name>A0AAV3SN10_9EURY</name>
<dbReference type="Proteomes" id="UP001501425">
    <property type="component" value="Unassembled WGS sequence"/>
</dbReference>
<dbReference type="AlphaFoldDB" id="A0AAV3SN10"/>
<dbReference type="EMBL" id="JBEDNW010000004">
    <property type="protein sequence ID" value="MEZ3167594.1"/>
    <property type="molecule type" value="Genomic_DNA"/>
</dbReference>
<comment type="caution">
    <text evidence="2">The sequence shown here is derived from an EMBL/GenBank/DDBJ whole genome shotgun (WGS) entry which is preliminary data.</text>
</comment>
<evidence type="ECO:0000313" key="4">
    <source>
        <dbReference type="Proteomes" id="UP001501425"/>
    </source>
</evidence>
<dbReference type="PROSITE" id="PS51257">
    <property type="entry name" value="PROKAR_LIPOPROTEIN"/>
    <property type="match status" value="1"/>
</dbReference>
<dbReference type="InterPro" id="IPR058434">
    <property type="entry name" value="DUF8121"/>
</dbReference>
<dbReference type="EMBL" id="BAAADQ010000002">
    <property type="protein sequence ID" value="GAA0533193.1"/>
    <property type="molecule type" value="Genomic_DNA"/>
</dbReference>
<organism evidence="2 4">
    <name type="scientific">Halorubrum ejinorense</name>
    <dbReference type="NCBI Taxonomy" id="425309"/>
    <lineage>
        <taxon>Archaea</taxon>
        <taxon>Methanobacteriati</taxon>
        <taxon>Methanobacteriota</taxon>
        <taxon>Stenosarchaea group</taxon>
        <taxon>Halobacteria</taxon>
        <taxon>Halobacteriales</taxon>
        <taxon>Haloferacaceae</taxon>
        <taxon>Halorubrum</taxon>
    </lineage>
</organism>